<dbReference type="AlphaFoldDB" id="A0AAE3R3G3"/>
<reference evidence="1" key="1">
    <citation type="submission" date="2023-05" db="EMBL/GenBank/DDBJ databases">
        <authorList>
            <person name="Zhang X."/>
        </authorList>
    </citation>
    <scope>NUCLEOTIDE SEQUENCE</scope>
    <source>
        <strain evidence="1">BD1B2-1</strain>
    </source>
</reference>
<dbReference type="RefSeq" id="WP_314509677.1">
    <property type="nucleotide sequence ID" value="NZ_JASJOU010000001.1"/>
</dbReference>
<keyword evidence="2" id="KW-1185">Reference proteome</keyword>
<accession>A0AAE3R3G3</accession>
<protein>
    <submittedName>
        <fullName evidence="1">Uncharacterized protein</fullName>
    </submittedName>
</protein>
<dbReference type="EMBL" id="JASJOU010000001">
    <property type="protein sequence ID" value="MDJ1500153.1"/>
    <property type="molecule type" value="Genomic_DNA"/>
</dbReference>
<evidence type="ECO:0000313" key="1">
    <source>
        <dbReference type="EMBL" id="MDJ1500153.1"/>
    </source>
</evidence>
<gene>
    <name evidence="1" type="ORF">QNI22_05830</name>
</gene>
<evidence type="ECO:0000313" key="2">
    <source>
        <dbReference type="Proteomes" id="UP001232063"/>
    </source>
</evidence>
<dbReference type="Proteomes" id="UP001232063">
    <property type="component" value="Unassembled WGS sequence"/>
</dbReference>
<name>A0AAE3R3G3_9BACT</name>
<organism evidence="1 2">
    <name type="scientific">Xanthocytophaga agilis</name>
    <dbReference type="NCBI Taxonomy" id="3048010"/>
    <lineage>
        <taxon>Bacteria</taxon>
        <taxon>Pseudomonadati</taxon>
        <taxon>Bacteroidota</taxon>
        <taxon>Cytophagia</taxon>
        <taxon>Cytophagales</taxon>
        <taxon>Rhodocytophagaceae</taxon>
        <taxon>Xanthocytophaga</taxon>
    </lineage>
</organism>
<proteinExistence type="predicted"/>
<sequence length="87" mass="9594">MNKSKPIVYQSLSIPGQQTATTGQSIDPVTRDFVTQTIPVTNLSVNPQATSFNGNSIYNIIKQIGMQAEYSLLDVEKQIIMLPPLQK</sequence>
<comment type="caution">
    <text evidence="1">The sequence shown here is derived from an EMBL/GenBank/DDBJ whole genome shotgun (WGS) entry which is preliminary data.</text>
</comment>